<dbReference type="InterPro" id="IPR023582">
    <property type="entry name" value="Impact"/>
</dbReference>
<comment type="similarity">
    <text evidence="1">Belongs to the IMPACT family.</text>
</comment>
<feature type="domain" description="UPF0029" evidence="3">
    <location>
        <begin position="145"/>
        <end position="200"/>
    </location>
</feature>
<sequence length="208" mass="22653">MEITSSDYLKPKYTVISEELIKKSRFISLIVPVLNRQQAQQQIVEIKQQHPQARHHCWAFVAGHPSDSQCLGFSDDGEPSGTAGKPMLAQLQGSGLGQVLALVVRYSGGIKLGTGGLVKAYGGGVQQALSLIETETVVASGECLLEFDYAHTSQVELLLERYQAIKVDTQFSDVAQMRISIAQSYYAELKQQLINVSSGQINVGKLLS</sequence>
<evidence type="ECO:0000256" key="1">
    <source>
        <dbReference type="ARBA" id="ARBA00007665"/>
    </source>
</evidence>
<dbReference type="Gene3D" id="3.30.70.240">
    <property type="match status" value="1"/>
</dbReference>
<dbReference type="InterPro" id="IPR035647">
    <property type="entry name" value="EFG_III/V"/>
</dbReference>
<dbReference type="InterPro" id="IPR020568">
    <property type="entry name" value="Ribosomal_Su5_D2-typ_SF"/>
</dbReference>
<organism evidence="4 5">
    <name type="scientific">Agarivorans gilvus</name>
    <dbReference type="NCBI Taxonomy" id="680279"/>
    <lineage>
        <taxon>Bacteria</taxon>
        <taxon>Pseudomonadati</taxon>
        <taxon>Pseudomonadota</taxon>
        <taxon>Gammaproteobacteria</taxon>
        <taxon>Alteromonadales</taxon>
        <taxon>Alteromonadaceae</taxon>
        <taxon>Agarivorans</taxon>
    </lineage>
</organism>
<dbReference type="InterPro" id="IPR001498">
    <property type="entry name" value="Impact_N"/>
</dbReference>
<comment type="caution">
    <text evidence="4">The sequence shown here is derived from an EMBL/GenBank/DDBJ whole genome shotgun (WGS) entry which is preliminary data.</text>
</comment>
<name>A0ABQ1I5L2_9ALTE</name>
<dbReference type="PANTHER" id="PTHR16301">
    <property type="entry name" value="IMPACT-RELATED"/>
    <property type="match status" value="1"/>
</dbReference>
<reference evidence="5" key="1">
    <citation type="journal article" date="2019" name="Int. J. Syst. Evol. Microbiol.">
        <title>The Global Catalogue of Microorganisms (GCM) 10K type strain sequencing project: providing services to taxonomists for standard genome sequencing and annotation.</title>
        <authorList>
            <consortium name="The Broad Institute Genomics Platform"/>
            <consortium name="The Broad Institute Genome Sequencing Center for Infectious Disease"/>
            <person name="Wu L."/>
            <person name="Ma J."/>
        </authorList>
    </citation>
    <scope>NUCLEOTIDE SEQUENCE [LARGE SCALE GENOMIC DNA]</scope>
    <source>
        <strain evidence="5">CGMCC 1.10131</strain>
    </source>
</reference>
<feature type="domain" description="Impact N-terminal" evidence="2">
    <location>
        <begin position="22"/>
        <end position="129"/>
    </location>
</feature>
<gene>
    <name evidence="4" type="primary">yigZ</name>
    <name evidence="4" type="ORF">GCM10007414_32440</name>
</gene>
<evidence type="ECO:0000259" key="2">
    <source>
        <dbReference type="Pfam" id="PF01205"/>
    </source>
</evidence>
<evidence type="ECO:0000313" key="4">
    <source>
        <dbReference type="EMBL" id="GGB16539.1"/>
    </source>
</evidence>
<dbReference type="SUPFAM" id="SSF54211">
    <property type="entry name" value="Ribosomal protein S5 domain 2-like"/>
    <property type="match status" value="1"/>
</dbReference>
<dbReference type="SUPFAM" id="SSF54980">
    <property type="entry name" value="EF-G C-terminal domain-like"/>
    <property type="match status" value="1"/>
</dbReference>
<evidence type="ECO:0000259" key="3">
    <source>
        <dbReference type="Pfam" id="PF09186"/>
    </source>
</evidence>
<dbReference type="Pfam" id="PF01205">
    <property type="entry name" value="Impact_N"/>
    <property type="match status" value="1"/>
</dbReference>
<dbReference type="InterPro" id="IPR036956">
    <property type="entry name" value="Impact_N_sf"/>
</dbReference>
<dbReference type="EMBL" id="BMDY01000023">
    <property type="protein sequence ID" value="GGB16539.1"/>
    <property type="molecule type" value="Genomic_DNA"/>
</dbReference>
<dbReference type="RefSeq" id="WP_083481596.1">
    <property type="nucleotide sequence ID" value="NZ_BMDY01000023.1"/>
</dbReference>
<keyword evidence="5" id="KW-1185">Reference proteome</keyword>
<dbReference type="InterPro" id="IPR015269">
    <property type="entry name" value="UPF0029_Impact_C"/>
</dbReference>
<accession>A0ABQ1I5L2</accession>
<protein>
    <submittedName>
        <fullName evidence="4">YigZ family protein</fullName>
    </submittedName>
</protein>
<proteinExistence type="inferred from homology"/>
<dbReference type="PANTHER" id="PTHR16301:SF20">
    <property type="entry name" value="IMPACT FAMILY MEMBER YIGZ"/>
    <property type="match status" value="1"/>
</dbReference>
<dbReference type="Proteomes" id="UP000651977">
    <property type="component" value="Unassembled WGS sequence"/>
</dbReference>
<dbReference type="Gene3D" id="3.30.230.30">
    <property type="entry name" value="Impact, N-terminal domain"/>
    <property type="match status" value="1"/>
</dbReference>
<dbReference type="InterPro" id="IPR015796">
    <property type="entry name" value="Impact_YigZ-like"/>
</dbReference>
<dbReference type="NCBIfam" id="TIGR00257">
    <property type="entry name" value="IMPACT_YIGZ"/>
    <property type="match status" value="1"/>
</dbReference>
<dbReference type="Pfam" id="PF09186">
    <property type="entry name" value="DUF1949"/>
    <property type="match status" value="1"/>
</dbReference>
<evidence type="ECO:0000313" key="5">
    <source>
        <dbReference type="Proteomes" id="UP000651977"/>
    </source>
</evidence>